<protein>
    <submittedName>
        <fullName evidence="2">Uncharacterized protein</fullName>
    </submittedName>
</protein>
<comment type="caution">
    <text evidence="2">The sequence shown here is derived from an EMBL/GenBank/DDBJ whole genome shotgun (WGS) entry which is preliminary data.</text>
</comment>
<accession>T0HSX1</accession>
<name>T0HSX1_9SPHN</name>
<dbReference type="EMBL" id="ATHL01000014">
    <property type="protein sequence ID" value="EQB19456.1"/>
    <property type="molecule type" value="Genomic_DNA"/>
</dbReference>
<evidence type="ECO:0000313" key="2">
    <source>
        <dbReference type="EMBL" id="EQB19456.1"/>
    </source>
</evidence>
<keyword evidence="3" id="KW-1185">Reference proteome</keyword>
<sequence length="29" mass="3340">MTRPRKASMATMRFAREELAEPGEETDEV</sequence>
<feature type="region of interest" description="Disordered" evidence="1">
    <location>
        <begin position="1"/>
        <end position="29"/>
    </location>
</feature>
<organism evidence="2 3">
    <name type="scientific">Novosphingobium lindaniclasticum LE124</name>
    <dbReference type="NCBI Taxonomy" id="1096930"/>
    <lineage>
        <taxon>Bacteria</taxon>
        <taxon>Pseudomonadati</taxon>
        <taxon>Pseudomonadota</taxon>
        <taxon>Alphaproteobacteria</taxon>
        <taxon>Sphingomonadales</taxon>
        <taxon>Sphingomonadaceae</taxon>
        <taxon>Novosphingobium</taxon>
    </lineage>
</organism>
<dbReference type="AlphaFoldDB" id="T0HSX1"/>
<dbReference type="Proteomes" id="UP000015527">
    <property type="component" value="Unassembled WGS sequence"/>
</dbReference>
<proteinExistence type="predicted"/>
<evidence type="ECO:0000313" key="3">
    <source>
        <dbReference type="Proteomes" id="UP000015527"/>
    </source>
</evidence>
<reference evidence="2 3" key="1">
    <citation type="journal article" date="2013" name="Genome Announc.">
        <title>Genome Sequence of Novosphingobium lindaniclasticum LE124T, Isolated from a Hexachlorocyclohexane Dumpsite.</title>
        <authorList>
            <person name="Saxena A."/>
            <person name="Nayyar N."/>
            <person name="Sangwan N."/>
            <person name="Kumari R."/>
            <person name="Khurana J.P."/>
            <person name="Lal R."/>
        </authorList>
    </citation>
    <scope>NUCLEOTIDE SEQUENCE [LARGE SCALE GENOMIC DNA]</scope>
    <source>
        <strain evidence="2 3">LE124</strain>
    </source>
</reference>
<evidence type="ECO:0000256" key="1">
    <source>
        <dbReference type="SAM" id="MobiDB-lite"/>
    </source>
</evidence>
<gene>
    <name evidence="2" type="ORF">L284_01650</name>
</gene>
<feature type="compositionally biased region" description="Acidic residues" evidence="1">
    <location>
        <begin position="20"/>
        <end position="29"/>
    </location>
</feature>